<evidence type="ECO:0000313" key="5">
    <source>
        <dbReference type="EMBL" id="MCH6158880.1"/>
    </source>
</evidence>
<organism evidence="5 6">
    <name type="scientific">Streptomyces marispadix</name>
    <dbReference type="NCBI Taxonomy" id="2922868"/>
    <lineage>
        <taxon>Bacteria</taxon>
        <taxon>Bacillati</taxon>
        <taxon>Actinomycetota</taxon>
        <taxon>Actinomycetes</taxon>
        <taxon>Kitasatosporales</taxon>
        <taxon>Streptomycetaceae</taxon>
        <taxon>Streptomyces</taxon>
    </lineage>
</organism>
<keyword evidence="6" id="KW-1185">Reference proteome</keyword>
<feature type="domain" description="HTH araC/xylS-type" evidence="4">
    <location>
        <begin position="222"/>
        <end position="323"/>
    </location>
</feature>
<keyword evidence="2" id="KW-0238">DNA-binding</keyword>
<reference evidence="5" key="1">
    <citation type="submission" date="2022-03" db="EMBL/GenBank/DDBJ databases">
        <authorList>
            <person name="Santos J.D.N."/>
            <person name="Kallscheuer N."/>
            <person name="Jogler C."/>
            <person name="Lage O.M."/>
        </authorList>
    </citation>
    <scope>NUCLEOTIDE SEQUENCE</scope>
    <source>
        <strain evidence="5">M600PL45_2</strain>
    </source>
</reference>
<dbReference type="Pfam" id="PF14525">
    <property type="entry name" value="AraC_binding_2"/>
    <property type="match status" value="1"/>
</dbReference>
<name>A0ABS9SRH0_9ACTN</name>
<dbReference type="InterPro" id="IPR035418">
    <property type="entry name" value="AraC-bd_2"/>
</dbReference>
<dbReference type="RefSeq" id="WP_241056897.1">
    <property type="nucleotide sequence ID" value="NZ_JAKWJU010000002.1"/>
</dbReference>
<proteinExistence type="predicted"/>
<dbReference type="InterPro" id="IPR018062">
    <property type="entry name" value="HTH_AraC-typ_CS"/>
</dbReference>
<dbReference type="InterPro" id="IPR009057">
    <property type="entry name" value="Homeodomain-like_sf"/>
</dbReference>
<evidence type="ECO:0000313" key="6">
    <source>
        <dbReference type="Proteomes" id="UP001166784"/>
    </source>
</evidence>
<dbReference type="PANTHER" id="PTHR46796:SF6">
    <property type="entry name" value="ARAC SUBFAMILY"/>
    <property type="match status" value="1"/>
</dbReference>
<reference evidence="5" key="2">
    <citation type="journal article" date="2023" name="Int. J. Syst. Evol. Microbiol.">
        <title>Streptomyces marispadix sp. nov., isolated from marine beach sediment of the Northern Coast of Portugal.</title>
        <authorList>
            <person name="dos Santos J.D.N."/>
            <person name="Vitorino I.R."/>
            <person name="Kallscheuer N."/>
            <person name="Srivastava A."/>
            <person name="Krautwurst S."/>
            <person name="Marz M."/>
            <person name="Jogler C."/>
            <person name="Lobo Da Cunha A."/>
            <person name="Catita J."/>
            <person name="Goncalves H."/>
            <person name="Gonzalez I."/>
            <person name="Reyes F."/>
            <person name="Lage O.M."/>
        </authorList>
    </citation>
    <scope>NUCLEOTIDE SEQUENCE</scope>
    <source>
        <strain evidence="5">M600PL45_2</strain>
    </source>
</reference>
<accession>A0ABS9SRH0</accession>
<comment type="caution">
    <text evidence="5">The sequence shown here is derived from an EMBL/GenBank/DDBJ whole genome shotgun (WGS) entry which is preliminary data.</text>
</comment>
<evidence type="ECO:0000256" key="1">
    <source>
        <dbReference type="ARBA" id="ARBA00023015"/>
    </source>
</evidence>
<dbReference type="PROSITE" id="PS01124">
    <property type="entry name" value="HTH_ARAC_FAMILY_2"/>
    <property type="match status" value="1"/>
</dbReference>
<dbReference type="Pfam" id="PF12833">
    <property type="entry name" value="HTH_18"/>
    <property type="match status" value="1"/>
</dbReference>
<dbReference type="PANTHER" id="PTHR46796">
    <property type="entry name" value="HTH-TYPE TRANSCRIPTIONAL ACTIVATOR RHAS-RELATED"/>
    <property type="match status" value="1"/>
</dbReference>
<evidence type="ECO:0000259" key="4">
    <source>
        <dbReference type="PROSITE" id="PS01124"/>
    </source>
</evidence>
<evidence type="ECO:0000256" key="3">
    <source>
        <dbReference type="ARBA" id="ARBA00023163"/>
    </source>
</evidence>
<dbReference type="InterPro" id="IPR018060">
    <property type="entry name" value="HTH_AraC"/>
</dbReference>
<evidence type="ECO:0000256" key="2">
    <source>
        <dbReference type="ARBA" id="ARBA00023125"/>
    </source>
</evidence>
<dbReference type="InterPro" id="IPR050204">
    <property type="entry name" value="AraC_XylS_family_regulators"/>
</dbReference>
<dbReference type="EMBL" id="JAKWJU010000002">
    <property type="protein sequence ID" value="MCH6158880.1"/>
    <property type="molecule type" value="Genomic_DNA"/>
</dbReference>
<protein>
    <submittedName>
        <fullName evidence="5">Helix-turn-helix domain-containing protein</fullName>
    </submittedName>
</protein>
<gene>
    <name evidence="5" type="ORF">MMA15_00155</name>
</gene>
<dbReference type="SMART" id="SM00342">
    <property type="entry name" value="HTH_ARAC"/>
    <property type="match status" value="1"/>
</dbReference>
<keyword evidence="1" id="KW-0805">Transcription regulation</keyword>
<dbReference type="Proteomes" id="UP001166784">
    <property type="component" value="Unassembled WGS sequence"/>
</dbReference>
<keyword evidence="3" id="KW-0804">Transcription</keyword>
<dbReference type="SUPFAM" id="SSF46689">
    <property type="entry name" value="Homeodomain-like"/>
    <property type="match status" value="1"/>
</dbReference>
<dbReference type="Gene3D" id="1.10.10.60">
    <property type="entry name" value="Homeodomain-like"/>
    <property type="match status" value="1"/>
</dbReference>
<dbReference type="PRINTS" id="PR00032">
    <property type="entry name" value="HTHARAC"/>
</dbReference>
<sequence>MFETVFRGEDLPPAERFDGWRQLVFASHAPTELRTDHADDFDATLRLLELGPVQVSVLTCPSLHSHRTPKLIRQSDPELYHLALAQRGSVAIEQADRQTVLGSGDLTLSTTSRPYLGRLAADQSEAPSGVTLVQALLPRALLPLPADAADRLLAADLPARQGLGALFAQFIARLATDTTRYGPTDASRLGGVALDLAASLVAHHFGADRELPPETHRQTLAVRVHAFIYRHLGDPRLAPDMIAAAHHISSRTLHRIFQSQGTTVSMFIREQRLERARRDLADPTLATRPINAIAIRWGFRRPADFTRAFRTAYGMPPREYRQLALYESSGAPR</sequence>
<dbReference type="InterPro" id="IPR020449">
    <property type="entry name" value="Tscrpt_reg_AraC-type_HTH"/>
</dbReference>
<dbReference type="PROSITE" id="PS00041">
    <property type="entry name" value="HTH_ARAC_FAMILY_1"/>
    <property type="match status" value="1"/>
</dbReference>